<keyword evidence="2" id="KW-1185">Reference proteome</keyword>
<accession>A0A510XBW0</accession>
<dbReference type="RefSeq" id="WP_146803525.1">
    <property type="nucleotide sequence ID" value="NZ_BJUK01000029.1"/>
</dbReference>
<dbReference type="AlphaFoldDB" id="A0A510XBW0"/>
<proteinExistence type="predicted"/>
<protein>
    <submittedName>
        <fullName evidence="1">Uncharacterized protein</fullName>
    </submittedName>
</protein>
<gene>
    <name evidence="1" type="ORF">HPA02_24700</name>
</gene>
<reference evidence="1 2" key="1">
    <citation type="submission" date="2019-07" db="EMBL/GenBank/DDBJ databases">
        <title>Whole genome shotgun sequence of Halomonas pacifica NBRC 102220.</title>
        <authorList>
            <person name="Hosoyama A."/>
            <person name="Uohara A."/>
            <person name="Ohji S."/>
            <person name="Ichikawa N."/>
        </authorList>
    </citation>
    <scope>NUCLEOTIDE SEQUENCE [LARGE SCALE GENOMIC DNA]</scope>
    <source>
        <strain evidence="1 2">NBRC 102220</strain>
    </source>
</reference>
<name>A0A510XBW0_9GAMM</name>
<comment type="caution">
    <text evidence="1">The sequence shown here is derived from an EMBL/GenBank/DDBJ whole genome shotgun (WGS) entry which is preliminary data.</text>
</comment>
<sequence length="123" mass="13844">MRITTQFTVARDSEGGCHGRWRLRCASRPEVTLSYHRCREAAQLSLLRIEGLPDSLLELLCRKAAKLSPSRRLALAEEVGLVLETWPDHDLEHELRLLAFNHCASIVDTAEAALALLDQRRSA</sequence>
<organism evidence="1 2">
    <name type="scientific">Bisbaumannia pacifica</name>
    <dbReference type="NCBI Taxonomy" id="77098"/>
    <lineage>
        <taxon>Bacteria</taxon>
        <taxon>Pseudomonadati</taxon>
        <taxon>Pseudomonadota</taxon>
        <taxon>Gammaproteobacteria</taxon>
        <taxon>Oceanospirillales</taxon>
        <taxon>Halomonadaceae</taxon>
        <taxon>Bisbaumannia</taxon>
    </lineage>
</organism>
<evidence type="ECO:0000313" key="1">
    <source>
        <dbReference type="EMBL" id="GEK48187.1"/>
    </source>
</evidence>
<evidence type="ECO:0000313" key="2">
    <source>
        <dbReference type="Proteomes" id="UP000321275"/>
    </source>
</evidence>
<dbReference type="EMBL" id="BJUK01000029">
    <property type="protein sequence ID" value="GEK48187.1"/>
    <property type="molecule type" value="Genomic_DNA"/>
</dbReference>
<dbReference type="Proteomes" id="UP000321275">
    <property type="component" value="Unassembled WGS sequence"/>
</dbReference>